<name>A0ACA9KXG6_9GLOM</name>
<dbReference type="EMBL" id="CAJVQC010001716">
    <property type="protein sequence ID" value="CAG8499229.1"/>
    <property type="molecule type" value="Genomic_DNA"/>
</dbReference>
<organism evidence="1 2">
    <name type="scientific">Racocetra persica</name>
    <dbReference type="NCBI Taxonomy" id="160502"/>
    <lineage>
        <taxon>Eukaryota</taxon>
        <taxon>Fungi</taxon>
        <taxon>Fungi incertae sedis</taxon>
        <taxon>Mucoromycota</taxon>
        <taxon>Glomeromycotina</taxon>
        <taxon>Glomeromycetes</taxon>
        <taxon>Diversisporales</taxon>
        <taxon>Gigasporaceae</taxon>
        <taxon>Racocetra</taxon>
    </lineage>
</organism>
<sequence length="66" mass="7449">MHCKRHKAKCNASVDSACSRCINLSLTCNFTNQQKRGPKKHLPSFITKAAKVDKFRSPYILVACRP</sequence>
<dbReference type="Proteomes" id="UP000789920">
    <property type="component" value="Unassembled WGS sequence"/>
</dbReference>
<keyword evidence="2" id="KW-1185">Reference proteome</keyword>
<feature type="non-terminal residue" evidence="1">
    <location>
        <position position="66"/>
    </location>
</feature>
<evidence type="ECO:0000313" key="1">
    <source>
        <dbReference type="EMBL" id="CAG8499229.1"/>
    </source>
</evidence>
<reference evidence="1" key="1">
    <citation type="submission" date="2021-06" db="EMBL/GenBank/DDBJ databases">
        <authorList>
            <person name="Kallberg Y."/>
            <person name="Tangrot J."/>
            <person name="Rosling A."/>
        </authorList>
    </citation>
    <scope>NUCLEOTIDE SEQUENCE</scope>
    <source>
        <strain evidence="1">MA461A</strain>
    </source>
</reference>
<evidence type="ECO:0000313" key="2">
    <source>
        <dbReference type="Proteomes" id="UP000789920"/>
    </source>
</evidence>
<proteinExistence type="predicted"/>
<accession>A0ACA9KXG6</accession>
<gene>
    <name evidence="1" type="ORF">RPERSI_LOCUS1741</name>
</gene>
<protein>
    <submittedName>
        <fullName evidence="1">16446_t:CDS:1</fullName>
    </submittedName>
</protein>
<comment type="caution">
    <text evidence="1">The sequence shown here is derived from an EMBL/GenBank/DDBJ whole genome shotgun (WGS) entry which is preliminary data.</text>
</comment>